<protein>
    <submittedName>
        <fullName evidence="5">Class A beta-lactamase-related serine hydrolase</fullName>
    </submittedName>
</protein>
<gene>
    <name evidence="5" type="ORF">DU508_07180</name>
</gene>
<feature type="domain" description="Beta-lactamase-related" evidence="4">
    <location>
        <begin position="42"/>
        <end position="328"/>
    </location>
</feature>
<dbReference type="InterPro" id="IPR001466">
    <property type="entry name" value="Beta-lactam-related"/>
</dbReference>
<dbReference type="PANTHER" id="PTHR46825:SF11">
    <property type="entry name" value="PENICILLIN-BINDING PROTEIN 4"/>
    <property type="match status" value="1"/>
</dbReference>
<dbReference type="InterPro" id="IPR012338">
    <property type="entry name" value="Beta-lactam/transpept-like"/>
</dbReference>
<evidence type="ECO:0000259" key="4">
    <source>
        <dbReference type="Pfam" id="PF00144"/>
    </source>
</evidence>
<dbReference type="PANTHER" id="PTHR46825">
    <property type="entry name" value="D-ALANYL-D-ALANINE-CARBOXYPEPTIDASE/ENDOPEPTIDASE AMPH"/>
    <property type="match status" value="1"/>
</dbReference>
<reference evidence="5 6" key="1">
    <citation type="submission" date="2018-07" db="EMBL/GenBank/DDBJ databases">
        <title>Pedobacter sp. nov., isolated from soil.</title>
        <authorList>
            <person name="Zhou L.Y."/>
            <person name="Du Z.J."/>
        </authorList>
    </citation>
    <scope>NUCLEOTIDE SEQUENCE [LARGE SCALE GENOMIC DNA]</scope>
    <source>
        <strain evidence="5 6">JDX94</strain>
    </source>
</reference>
<keyword evidence="6" id="KW-1185">Reference proteome</keyword>
<dbReference type="EMBL" id="QPKV01000003">
    <property type="protein sequence ID" value="RDC57564.1"/>
    <property type="molecule type" value="Genomic_DNA"/>
</dbReference>
<evidence type="ECO:0000256" key="1">
    <source>
        <dbReference type="ARBA" id="ARBA00004370"/>
    </source>
</evidence>
<keyword evidence="5" id="KW-0378">Hydrolase</keyword>
<feature type="signal peptide" evidence="3">
    <location>
        <begin position="1"/>
        <end position="19"/>
    </location>
</feature>
<dbReference type="RefSeq" id="WP_115402714.1">
    <property type="nucleotide sequence ID" value="NZ_QPKV01000003.1"/>
</dbReference>
<dbReference type="Pfam" id="PF00144">
    <property type="entry name" value="Beta-lactamase"/>
    <property type="match status" value="1"/>
</dbReference>
<evidence type="ECO:0000256" key="3">
    <source>
        <dbReference type="SAM" id="SignalP"/>
    </source>
</evidence>
<dbReference type="AlphaFoldDB" id="A0A369PYK7"/>
<accession>A0A369PYK7</accession>
<dbReference type="OrthoDB" id="9798166at2"/>
<dbReference type="GO" id="GO:0016787">
    <property type="term" value="F:hydrolase activity"/>
    <property type="evidence" value="ECO:0007669"/>
    <property type="project" value="UniProtKB-KW"/>
</dbReference>
<comment type="subcellular location">
    <subcellularLocation>
        <location evidence="1">Membrane</location>
    </subcellularLocation>
</comment>
<feature type="chain" id="PRO_5016746584" evidence="3">
    <location>
        <begin position="20"/>
        <end position="443"/>
    </location>
</feature>
<dbReference type="Gene3D" id="3.40.710.10">
    <property type="entry name" value="DD-peptidase/beta-lactamase superfamily"/>
    <property type="match status" value="1"/>
</dbReference>
<dbReference type="GO" id="GO:0016020">
    <property type="term" value="C:membrane"/>
    <property type="evidence" value="ECO:0007669"/>
    <property type="project" value="UniProtKB-SubCell"/>
</dbReference>
<name>A0A369PYK7_9SPHI</name>
<evidence type="ECO:0000313" key="6">
    <source>
        <dbReference type="Proteomes" id="UP000253961"/>
    </source>
</evidence>
<dbReference type="SUPFAM" id="SSF56601">
    <property type="entry name" value="beta-lactamase/transpeptidase-like"/>
    <property type="match status" value="1"/>
</dbReference>
<comment type="caution">
    <text evidence="5">The sequence shown here is derived from an EMBL/GenBank/DDBJ whole genome shotgun (WGS) entry which is preliminary data.</text>
</comment>
<dbReference type="InterPro" id="IPR050491">
    <property type="entry name" value="AmpC-like"/>
</dbReference>
<evidence type="ECO:0000256" key="2">
    <source>
        <dbReference type="ARBA" id="ARBA00023136"/>
    </source>
</evidence>
<organism evidence="5 6">
    <name type="scientific">Pedobacter chinensis</name>
    <dbReference type="NCBI Taxonomy" id="2282421"/>
    <lineage>
        <taxon>Bacteria</taxon>
        <taxon>Pseudomonadati</taxon>
        <taxon>Bacteroidota</taxon>
        <taxon>Sphingobacteriia</taxon>
        <taxon>Sphingobacteriales</taxon>
        <taxon>Sphingobacteriaceae</taxon>
        <taxon>Pedobacter</taxon>
    </lineage>
</organism>
<dbReference type="Proteomes" id="UP000253961">
    <property type="component" value="Unassembled WGS sequence"/>
</dbReference>
<keyword evidence="2" id="KW-0472">Membrane</keyword>
<keyword evidence="3" id="KW-0732">Signal</keyword>
<proteinExistence type="predicted"/>
<evidence type="ECO:0000313" key="5">
    <source>
        <dbReference type="EMBL" id="RDC57564.1"/>
    </source>
</evidence>
<sequence length="443" mass="49865">MRKFFLLFLLSCSGLIAKAQDHSQQLDYLMSTYFKLRKFNGTVLVTQKGKVLLQKGYGYQNVKTRVPNDAHTVYQIASVTKPFTSTLALKMAELKKLQLTDPLSKFFPGFPKGDSITIRHLLSHTSGISDHEADSTKTIKSAAEEESVIERLKARPLDFDPGTDWRYSNSGYILLGYILEKVSHMSYYEAIRKYIFEPAGMQQSAFDFARLKSPHKATGYWVFPEDKNAEVAKLINYDKPKAAGAIYSTAGDLCKFHKALQAGSLVSPALLKEAYTPVALNYGYGWIIESANDKQLVSHSGDIWGFKAEFARVPEDDICIVLLSNAEDLELHAITFKIVSIVSGKPYQFPAQNKVVLDEATLKSYTGKYELRPGEFIEVRTVRRRLMAETSTTQEMYCQQKDSFLLDNGRDQRAVTFERDSVGAVVSLSFINGEQKVICRKVN</sequence>